<organism evidence="1 2">
    <name type="scientific">Protopolystoma xenopodis</name>
    <dbReference type="NCBI Taxonomy" id="117903"/>
    <lineage>
        <taxon>Eukaryota</taxon>
        <taxon>Metazoa</taxon>
        <taxon>Spiralia</taxon>
        <taxon>Lophotrochozoa</taxon>
        <taxon>Platyhelminthes</taxon>
        <taxon>Monogenea</taxon>
        <taxon>Polyopisthocotylea</taxon>
        <taxon>Polystomatidea</taxon>
        <taxon>Polystomatidae</taxon>
        <taxon>Protopolystoma</taxon>
    </lineage>
</organism>
<name>A0A3S5CIR5_9PLAT</name>
<sequence length="222" mass="24925">MKSLSISADVSKHLISEECPDYAAVFLLCKAKCESSSNNSIGEASSLVSCALLFLQAEDKLRDTASITYGENSDAAFMCLSKAAKIYECNNYPTLAANVYGFMGDSLLRLNQYSDAMQSYRKVCELLACDTLQCLHVWNKYATCQLRIPNEFQYYGQFADYLVSSEIFRVLLIMLTELAHQAKNPSQFEFAASSIQRYLDMDQRDIMMLALDNMINPSGDTF</sequence>
<protein>
    <recommendedName>
        <fullName evidence="3">Factor VIII intron 22 protein</fullName>
    </recommendedName>
</protein>
<dbReference type="EMBL" id="CAAALY010012263">
    <property type="protein sequence ID" value="VEL11592.1"/>
    <property type="molecule type" value="Genomic_DNA"/>
</dbReference>
<evidence type="ECO:0000313" key="1">
    <source>
        <dbReference type="EMBL" id="VEL11592.1"/>
    </source>
</evidence>
<dbReference type="GO" id="GO:0099518">
    <property type="term" value="P:vesicle cytoskeletal trafficking"/>
    <property type="evidence" value="ECO:0007669"/>
    <property type="project" value="TreeGrafter"/>
</dbReference>
<dbReference type="Proteomes" id="UP000784294">
    <property type="component" value="Unassembled WGS sequence"/>
</dbReference>
<dbReference type="Gene3D" id="1.25.40.10">
    <property type="entry name" value="Tetratricopeptide repeat domain"/>
    <property type="match status" value="1"/>
</dbReference>
<dbReference type="PANTHER" id="PTHR16797:SF4">
    <property type="entry name" value="40-KDA HUNTINGTIN-ASSOCIATED PROTEIN"/>
    <property type="match status" value="1"/>
</dbReference>
<reference evidence="1" key="1">
    <citation type="submission" date="2018-11" db="EMBL/GenBank/DDBJ databases">
        <authorList>
            <consortium name="Pathogen Informatics"/>
        </authorList>
    </citation>
    <scope>NUCLEOTIDE SEQUENCE</scope>
</reference>
<dbReference type="AlphaFoldDB" id="A0A3S5CIR5"/>
<keyword evidence="2" id="KW-1185">Reference proteome</keyword>
<proteinExistence type="predicted"/>
<evidence type="ECO:0000313" key="2">
    <source>
        <dbReference type="Proteomes" id="UP000784294"/>
    </source>
</evidence>
<comment type="caution">
    <text evidence="1">The sequence shown here is derived from an EMBL/GenBank/DDBJ whole genome shotgun (WGS) entry which is preliminary data.</text>
</comment>
<evidence type="ECO:0008006" key="3">
    <source>
        <dbReference type="Google" id="ProtNLM"/>
    </source>
</evidence>
<dbReference type="PANTHER" id="PTHR16797">
    <property type="entry name" value="FACTOR VIII-ASSOCIATED GENE 1"/>
    <property type="match status" value="1"/>
</dbReference>
<dbReference type="SUPFAM" id="SSF48452">
    <property type="entry name" value="TPR-like"/>
    <property type="match status" value="1"/>
</dbReference>
<accession>A0A3S5CIR5</accession>
<dbReference type="GO" id="GO:0005769">
    <property type="term" value="C:early endosome"/>
    <property type="evidence" value="ECO:0007669"/>
    <property type="project" value="TreeGrafter"/>
</dbReference>
<dbReference type="InterPro" id="IPR039494">
    <property type="entry name" value="F8A"/>
</dbReference>
<gene>
    <name evidence="1" type="ORF">PXEA_LOCUS5032</name>
</gene>
<dbReference type="InterPro" id="IPR011990">
    <property type="entry name" value="TPR-like_helical_dom_sf"/>
</dbReference>
<dbReference type="OrthoDB" id="10249246at2759"/>